<evidence type="ECO:0000313" key="7">
    <source>
        <dbReference type="Proteomes" id="UP000663852"/>
    </source>
</evidence>
<dbReference type="EMBL" id="CAJNOJ010000390">
    <property type="protein sequence ID" value="CAF1429540.1"/>
    <property type="molecule type" value="Genomic_DNA"/>
</dbReference>
<dbReference type="InterPro" id="IPR050216">
    <property type="entry name" value="LRR_domain-containing"/>
</dbReference>
<proteinExistence type="predicted"/>
<dbReference type="InterPro" id="IPR001611">
    <property type="entry name" value="Leu-rich_rpt"/>
</dbReference>
<dbReference type="Gene3D" id="3.80.10.10">
    <property type="entry name" value="Ribonuclease Inhibitor"/>
    <property type="match status" value="2"/>
</dbReference>
<comment type="caution">
    <text evidence="4">The sequence shown here is derived from an EMBL/GenBank/DDBJ whole genome shotgun (WGS) entry which is preliminary data.</text>
</comment>
<gene>
    <name evidence="4" type="ORF">EDS130_LOCUS38105</name>
    <name evidence="5" type="ORF">XAT740_LOCUS40899</name>
</gene>
<accession>A0A815N3F4</accession>
<protein>
    <recommendedName>
        <fullName evidence="8">L domain-like protein</fullName>
    </recommendedName>
</protein>
<dbReference type="InterPro" id="IPR032675">
    <property type="entry name" value="LRR_dom_sf"/>
</dbReference>
<organism evidence="4 7">
    <name type="scientific">Adineta ricciae</name>
    <name type="common">Rotifer</name>
    <dbReference type="NCBI Taxonomy" id="249248"/>
    <lineage>
        <taxon>Eukaryota</taxon>
        <taxon>Metazoa</taxon>
        <taxon>Spiralia</taxon>
        <taxon>Gnathifera</taxon>
        <taxon>Rotifera</taxon>
        <taxon>Eurotatoria</taxon>
        <taxon>Bdelloidea</taxon>
        <taxon>Adinetida</taxon>
        <taxon>Adinetidae</taxon>
        <taxon>Adineta</taxon>
    </lineage>
</organism>
<evidence type="ECO:0000256" key="2">
    <source>
        <dbReference type="ARBA" id="ARBA00022737"/>
    </source>
</evidence>
<evidence type="ECO:0000313" key="6">
    <source>
        <dbReference type="Proteomes" id="UP000663828"/>
    </source>
</evidence>
<sequence>MFASLLLLVLSFHFVEGSAFEPTLNCSQYSDDRHVLNSLPFKVTILDNSSSCQQNPACARLNAQNQVYDLALDLVPTALQVYCLTHLQSLYIFGYITSGYTWPIPYEIGKLTNLTYLSLSYVDGKDIPETIGELKLLRTLYLLAIRITYITGALAALPSLTDLTLHAPLAELPSFLSILPLNHLGILNGQFTTIPEDFFRNLNPTLSSLTIDISHLVNLGPFADLTNLTTLGITGDGMSVLPWQFTYMTNLKDLRFQGLNCLSAFPRNFTRGVTYLDLSKNCFTQLPAPLLLSETLANIDMSYNQLTDLSTLALSRSPLSVVFLPFNQIQYIPPEIINLSESLSYLALYGNQLTTLPAEQIVKMKKLTGLDVQFNNINDTEKARLKSIFAANPNLTVYF</sequence>
<dbReference type="OrthoDB" id="10027416at2759"/>
<feature type="signal peptide" evidence="3">
    <location>
        <begin position="1"/>
        <end position="17"/>
    </location>
</feature>
<evidence type="ECO:0000256" key="3">
    <source>
        <dbReference type="SAM" id="SignalP"/>
    </source>
</evidence>
<dbReference type="SUPFAM" id="SSF52058">
    <property type="entry name" value="L domain-like"/>
    <property type="match status" value="1"/>
</dbReference>
<evidence type="ECO:0008006" key="8">
    <source>
        <dbReference type="Google" id="ProtNLM"/>
    </source>
</evidence>
<evidence type="ECO:0000313" key="4">
    <source>
        <dbReference type="EMBL" id="CAF1429540.1"/>
    </source>
</evidence>
<evidence type="ECO:0000313" key="5">
    <source>
        <dbReference type="EMBL" id="CAF1522623.1"/>
    </source>
</evidence>
<keyword evidence="2" id="KW-0677">Repeat</keyword>
<keyword evidence="1" id="KW-0433">Leucine-rich repeat</keyword>
<dbReference type="Proteomes" id="UP000663852">
    <property type="component" value="Unassembled WGS sequence"/>
</dbReference>
<dbReference type="Pfam" id="PF13855">
    <property type="entry name" value="LRR_8"/>
    <property type="match status" value="1"/>
</dbReference>
<dbReference type="GO" id="GO:0005737">
    <property type="term" value="C:cytoplasm"/>
    <property type="evidence" value="ECO:0007669"/>
    <property type="project" value="TreeGrafter"/>
</dbReference>
<feature type="chain" id="PRO_5036228297" description="L domain-like protein" evidence="3">
    <location>
        <begin position="18"/>
        <end position="399"/>
    </location>
</feature>
<keyword evidence="3" id="KW-0732">Signal</keyword>
<dbReference type="PANTHER" id="PTHR48051">
    <property type="match status" value="1"/>
</dbReference>
<dbReference type="AlphaFoldDB" id="A0A815N3F4"/>
<keyword evidence="6" id="KW-1185">Reference proteome</keyword>
<dbReference type="PANTHER" id="PTHR48051:SF1">
    <property type="entry name" value="RAS SUPPRESSOR PROTEIN 1"/>
    <property type="match status" value="1"/>
</dbReference>
<evidence type="ECO:0000256" key="1">
    <source>
        <dbReference type="ARBA" id="ARBA00022614"/>
    </source>
</evidence>
<reference evidence="4" key="1">
    <citation type="submission" date="2021-02" db="EMBL/GenBank/DDBJ databases">
        <authorList>
            <person name="Nowell W R."/>
        </authorList>
    </citation>
    <scope>NUCLEOTIDE SEQUENCE</scope>
</reference>
<dbReference type="EMBL" id="CAJNOR010004711">
    <property type="protein sequence ID" value="CAF1522623.1"/>
    <property type="molecule type" value="Genomic_DNA"/>
</dbReference>
<name>A0A815N3F4_ADIRI</name>
<dbReference type="Proteomes" id="UP000663828">
    <property type="component" value="Unassembled WGS sequence"/>
</dbReference>